<dbReference type="SUPFAM" id="SSF52266">
    <property type="entry name" value="SGNH hydrolase"/>
    <property type="match status" value="1"/>
</dbReference>
<evidence type="ECO:0000256" key="1">
    <source>
        <dbReference type="PIRSR" id="PIRSR637460-1"/>
    </source>
</evidence>
<feature type="active site" description="Nucleophile" evidence="1">
    <location>
        <position position="53"/>
    </location>
</feature>
<keyword evidence="5" id="KW-0378">Hydrolase</keyword>
<dbReference type="InterPro" id="IPR013830">
    <property type="entry name" value="SGNH_hydro"/>
</dbReference>
<dbReference type="Pfam" id="PF13472">
    <property type="entry name" value="Lipase_GDSL_2"/>
    <property type="match status" value="1"/>
</dbReference>
<proteinExistence type="predicted"/>
<dbReference type="KEGG" id="sve:SVEN_6556"/>
<feature type="disulfide bond" evidence="2">
    <location>
        <begin position="134"/>
        <end position="142"/>
    </location>
</feature>
<dbReference type="InterPro" id="IPR037460">
    <property type="entry name" value="SEST-like"/>
</dbReference>
<dbReference type="GO" id="GO:0004806">
    <property type="term" value="F:triacylglycerol lipase activity"/>
    <property type="evidence" value="ECO:0007669"/>
    <property type="project" value="TreeGrafter"/>
</dbReference>
<keyword evidence="2" id="KW-1015">Disulfide bond</keyword>
<feature type="chain" id="PRO_5003285304" evidence="3">
    <location>
        <begin position="40"/>
        <end position="287"/>
    </location>
</feature>
<dbReference type="PANTHER" id="PTHR37981:SF1">
    <property type="entry name" value="SGNH HYDROLASE-TYPE ESTERASE DOMAIN-CONTAINING PROTEIN"/>
    <property type="match status" value="1"/>
</dbReference>
<keyword evidence="6" id="KW-1185">Reference proteome</keyword>
<dbReference type="STRING" id="953739.SVEN_6556"/>
<feature type="disulfide bond" evidence="2">
    <location>
        <begin position="193"/>
        <end position="240"/>
    </location>
</feature>
<evidence type="ECO:0000256" key="2">
    <source>
        <dbReference type="PIRSR" id="PIRSR637460-2"/>
    </source>
</evidence>
<feature type="signal peptide" evidence="3">
    <location>
        <begin position="1"/>
        <end position="39"/>
    </location>
</feature>
<dbReference type="GeneID" id="51867082"/>
<dbReference type="Proteomes" id="UP000006854">
    <property type="component" value="Chromosome"/>
</dbReference>
<organism evidence="5 6">
    <name type="scientific">Streptomyces venezuelae (strain ATCC 10712 / CBS 650.69 / DSM 40230 / JCM 4526 / NBRC 13096 / PD 04745)</name>
    <dbReference type="NCBI Taxonomy" id="953739"/>
    <lineage>
        <taxon>Bacteria</taxon>
        <taxon>Bacillati</taxon>
        <taxon>Actinomycetota</taxon>
        <taxon>Actinomycetes</taxon>
        <taxon>Kitasatosporales</taxon>
        <taxon>Streptomycetaceae</taxon>
        <taxon>Streptomyces</taxon>
    </lineage>
</organism>
<dbReference type="eggNOG" id="COG2755">
    <property type="taxonomic scope" value="Bacteria"/>
</dbReference>
<protein>
    <submittedName>
        <fullName evidence="5">Secreted hydrolase</fullName>
    </submittedName>
</protein>
<gene>
    <name evidence="5" type="ordered locus">SVEN_6556</name>
</gene>
<dbReference type="GO" id="GO:0019433">
    <property type="term" value="P:triglyceride catabolic process"/>
    <property type="evidence" value="ECO:0007669"/>
    <property type="project" value="TreeGrafter"/>
</dbReference>
<dbReference type="AlphaFoldDB" id="F2RGC2"/>
<dbReference type="EMBL" id="FR845719">
    <property type="protein sequence ID" value="CCA59842.1"/>
    <property type="molecule type" value="Genomic_DNA"/>
</dbReference>
<feature type="disulfide bond" evidence="2">
    <location>
        <begin position="68"/>
        <end position="93"/>
    </location>
</feature>
<keyword evidence="3" id="KW-0732">Signal</keyword>
<evidence type="ECO:0000259" key="4">
    <source>
        <dbReference type="Pfam" id="PF13472"/>
    </source>
</evidence>
<dbReference type="PANTHER" id="PTHR37981">
    <property type="entry name" value="LIPASE 2"/>
    <property type="match status" value="1"/>
</dbReference>
<feature type="domain" description="SGNH hydrolase-type esterase" evidence="4">
    <location>
        <begin position="49"/>
        <end position="264"/>
    </location>
</feature>
<evidence type="ECO:0000256" key="3">
    <source>
        <dbReference type="SAM" id="SignalP"/>
    </source>
</evidence>
<sequence>MRKSRTFGMPRNRVRALAAVLAALTTTALGPTTTDSAHAAPATGVHYVALGDSYSAGGGSSTTYLNDCNQSVNSHPYLYAQLTAPATFDFQACGAAKTTDVLDKQLAPLGDTTTLVSMTIGGNDIGLGTVMATCLFGSDSACLDAIATAETTAHAELPGKLDAVYDAIRTRAPQARVLILGYPRFYDLDVPACLGISATKRTALNKGADVLNGVIRDEVAQHSGFVYEDVADRFAGHQLCDSNPWLHALKWPVGQSFHPNAAGQSGAYLTALQAAAGPERRSPNGAR</sequence>
<dbReference type="Gene3D" id="3.40.50.1110">
    <property type="entry name" value="SGNH hydrolase"/>
    <property type="match status" value="1"/>
</dbReference>
<feature type="active site" evidence="1">
    <location>
        <position position="258"/>
    </location>
</feature>
<dbReference type="RefSeq" id="WP_015037737.1">
    <property type="nucleotide sequence ID" value="NC_018750.1"/>
</dbReference>
<reference evidence="5 6" key="1">
    <citation type="journal article" date="2011" name="BMC Genomics">
        <title>Genome-wide analysis of the role of GlnR in Streptomyces venezuelae provides new insights into global nitrogen regulation in actinomycetes.</title>
        <authorList>
            <person name="Pullan S.T."/>
            <person name="Bibb M.J."/>
            <person name="Merrick M."/>
        </authorList>
    </citation>
    <scope>NUCLEOTIDE SEQUENCE [LARGE SCALE GENOMIC DNA]</scope>
    <source>
        <strain evidence="5">ATCC 10712</strain>
    </source>
</reference>
<dbReference type="CDD" id="cd01823">
    <property type="entry name" value="SEST_like"/>
    <property type="match status" value="1"/>
</dbReference>
<name>F2RGC2_STRVP</name>
<evidence type="ECO:0000313" key="5">
    <source>
        <dbReference type="EMBL" id="CCA59842.1"/>
    </source>
</evidence>
<evidence type="ECO:0000313" key="6">
    <source>
        <dbReference type="Proteomes" id="UP000006854"/>
    </source>
</evidence>
<accession>F2RGC2</accession>
<dbReference type="PATRIC" id="fig|953739.5.peg.1773"/>
<dbReference type="HOGENOM" id="CLU_038449_3_0_11"/>
<dbReference type="InterPro" id="IPR036514">
    <property type="entry name" value="SGNH_hydro_sf"/>
</dbReference>